<protein>
    <submittedName>
        <fullName evidence="2">Uncharacterized protein</fullName>
    </submittedName>
</protein>
<feature type="transmembrane region" description="Helical" evidence="1">
    <location>
        <begin position="105"/>
        <end position="129"/>
    </location>
</feature>
<sequence>MKCVTKKRSISFLIIIFLIAGMCFDIPKAESIFEYTDKGKHEIISISDTISQCRDICTDELLRIGGNESYIVQEIIQSIRLNARQNYRTRFLTGYVQDLTYNFAYMTYVSLIILLSGIIFFGITVIMYIHAKDGEKQNNTL</sequence>
<comment type="caution">
    <text evidence="2">The sequence shown here is derived from an EMBL/GenBank/DDBJ whole genome shotgun (WGS) entry which is preliminary data.</text>
</comment>
<keyword evidence="3" id="KW-1185">Reference proteome</keyword>
<accession>A0AAW3JQ02</accession>
<evidence type="ECO:0000313" key="2">
    <source>
        <dbReference type="EMBL" id="KQC84507.1"/>
    </source>
</evidence>
<evidence type="ECO:0000313" key="3">
    <source>
        <dbReference type="Proteomes" id="UP000050833"/>
    </source>
</evidence>
<name>A0AAW3JQ02_9FIRM</name>
<dbReference type="AlphaFoldDB" id="A0AAW3JQ02"/>
<organism evidence="2 3">
    <name type="scientific">Butyribacter intestini</name>
    <dbReference type="NCBI Taxonomy" id="1703332"/>
    <lineage>
        <taxon>Bacteria</taxon>
        <taxon>Bacillati</taxon>
        <taxon>Bacillota</taxon>
        <taxon>Clostridia</taxon>
        <taxon>Lachnospirales</taxon>
        <taxon>Lachnospiraceae</taxon>
        <taxon>Butyribacter</taxon>
    </lineage>
</organism>
<keyword evidence="1" id="KW-0812">Transmembrane</keyword>
<dbReference type="RefSeq" id="WP_055943242.1">
    <property type="nucleotide sequence ID" value="NZ_LLKB01000005.1"/>
</dbReference>
<keyword evidence="1" id="KW-1133">Transmembrane helix</keyword>
<dbReference type="EMBL" id="LLKB01000005">
    <property type="protein sequence ID" value="KQC84507.1"/>
    <property type="molecule type" value="Genomic_DNA"/>
</dbReference>
<gene>
    <name evidence="2" type="ORF">APZ18_07030</name>
</gene>
<proteinExistence type="predicted"/>
<evidence type="ECO:0000256" key="1">
    <source>
        <dbReference type="SAM" id="Phobius"/>
    </source>
</evidence>
<dbReference type="Proteomes" id="UP000050833">
    <property type="component" value="Unassembled WGS sequence"/>
</dbReference>
<reference evidence="2 3" key="1">
    <citation type="submission" date="2015-10" db="EMBL/GenBank/DDBJ databases">
        <title>Butyribacter intestini gen. nov., sp. nov., a butyric acid-producing bacterium of the family Lachnospiraceae isolated from the human faeces.</title>
        <authorList>
            <person name="Zou Y."/>
            <person name="Xue W."/>
            <person name="Luo G."/>
            <person name="Lv M."/>
        </authorList>
    </citation>
    <scope>NUCLEOTIDE SEQUENCE [LARGE SCALE GENOMIC DNA]</scope>
    <source>
        <strain evidence="2 3">TF01-11</strain>
    </source>
</reference>
<keyword evidence="1" id="KW-0472">Membrane</keyword>